<evidence type="ECO:0000313" key="1">
    <source>
        <dbReference type="EMBL" id="MFD2484784.1"/>
    </source>
</evidence>
<sequence>MENVIDLDAAAQQISQRRGEWHDLGITAGETTWREQGEGWPPALKTDRATIIDADSIGVELAKGAQEGSVVLFTGGWADFCYWAGNADDPILEAPGYHDPLDVGTFGQLLDRLTQLFA</sequence>
<dbReference type="RefSeq" id="WP_344276127.1">
    <property type="nucleotide sequence ID" value="NZ_BAAAHV010000012.1"/>
</dbReference>
<proteinExistence type="predicted"/>
<accession>A0ABW5I6M8</accession>
<keyword evidence="2" id="KW-1185">Reference proteome</keyword>
<name>A0ABW5I6M8_9PSEU</name>
<evidence type="ECO:0000313" key="2">
    <source>
        <dbReference type="Proteomes" id="UP001597542"/>
    </source>
</evidence>
<reference evidence="2" key="1">
    <citation type="journal article" date="2019" name="Int. J. Syst. Evol. Microbiol.">
        <title>The Global Catalogue of Microorganisms (GCM) 10K type strain sequencing project: providing services to taxonomists for standard genome sequencing and annotation.</title>
        <authorList>
            <consortium name="The Broad Institute Genomics Platform"/>
            <consortium name="The Broad Institute Genome Sequencing Center for Infectious Disease"/>
            <person name="Wu L."/>
            <person name="Ma J."/>
        </authorList>
    </citation>
    <scope>NUCLEOTIDE SEQUENCE [LARGE SCALE GENOMIC DNA]</scope>
    <source>
        <strain evidence="2">CGMCC 4.7638</strain>
    </source>
</reference>
<dbReference type="EMBL" id="JBHUKQ010000015">
    <property type="protein sequence ID" value="MFD2484784.1"/>
    <property type="molecule type" value="Genomic_DNA"/>
</dbReference>
<dbReference type="Proteomes" id="UP001597542">
    <property type="component" value="Unassembled WGS sequence"/>
</dbReference>
<organism evidence="1 2">
    <name type="scientific">Amycolatopsis albidoflavus</name>
    <dbReference type="NCBI Taxonomy" id="102226"/>
    <lineage>
        <taxon>Bacteria</taxon>
        <taxon>Bacillati</taxon>
        <taxon>Actinomycetota</taxon>
        <taxon>Actinomycetes</taxon>
        <taxon>Pseudonocardiales</taxon>
        <taxon>Pseudonocardiaceae</taxon>
        <taxon>Amycolatopsis</taxon>
    </lineage>
</organism>
<comment type="caution">
    <text evidence="1">The sequence shown here is derived from an EMBL/GenBank/DDBJ whole genome shotgun (WGS) entry which is preliminary data.</text>
</comment>
<gene>
    <name evidence="1" type="ORF">ACFSUT_31230</name>
</gene>
<protein>
    <submittedName>
        <fullName evidence="1">Uncharacterized protein</fullName>
    </submittedName>
</protein>